<sequence length="260" mass="30735">MLNKIQKFLAIFLILFVIAIVISNVSFAATDAFNFKKTSGFTTENNYKGIASDLKIKTFTSDKDLVNGNYFKNNKMSYTFSTKKKNYKIKTISVLYEYYDTKSDRIKRTTKVYNGKNKKTLTINIPQYHKNVFYYHHRVLKYTINYSNYKKESNKKFFSSQVLKHESRIFKGKKTTITRFYKVSRLDIVGDIKYTIKANKKNAKIKKIYLTFRYSNNFNFYGPHSTKFKLKTITINGKGKNRIVKNISNQYDFYSAKIKY</sequence>
<proteinExistence type="predicted"/>
<dbReference type="AlphaFoldDB" id="A0A166AIN8"/>
<gene>
    <name evidence="1" type="ORF">MBCUR_11820</name>
</gene>
<accession>A0A166AIN8</accession>
<organism evidence="1 2">
    <name type="scientific">Methanobrevibacter curvatus</name>
    <dbReference type="NCBI Taxonomy" id="49547"/>
    <lineage>
        <taxon>Archaea</taxon>
        <taxon>Methanobacteriati</taxon>
        <taxon>Methanobacteriota</taxon>
        <taxon>Methanomada group</taxon>
        <taxon>Methanobacteria</taxon>
        <taxon>Methanobacteriales</taxon>
        <taxon>Methanobacteriaceae</taxon>
        <taxon>Methanobrevibacter</taxon>
    </lineage>
</organism>
<name>A0A166AIN8_9EURY</name>
<evidence type="ECO:0000313" key="2">
    <source>
        <dbReference type="Proteomes" id="UP000077245"/>
    </source>
</evidence>
<keyword evidence="2" id="KW-1185">Reference proteome</keyword>
<evidence type="ECO:0000313" key="1">
    <source>
        <dbReference type="EMBL" id="KZX12079.1"/>
    </source>
</evidence>
<reference evidence="1 2" key="1">
    <citation type="submission" date="2016-04" db="EMBL/GenBank/DDBJ databases">
        <title>Genome sequence of Methanobrevibacter curvatus DSM 11111.</title>
        <authorList>
            <person name="Poehlein A."/>
            <person name="Seedorf H."/>
            <person name="Daniel R."/>
        </authorList>
    </citation>
    <scope>NUCLEOTIDE SEQUENCE [LARGE SCALE GENOMIC DNA]</scope>
    <source>
        <strain evidence="1 2">DSM 11111</strain>
    </source>
</reference>
<dbReference type="PATRIC" id="fig|49547.3.peg.1265"/>
<dbReference type="RefSeq" id="WP_067091491.1">
    <property type="nucleotide sequence ID" value="NZ_LWMV01000174.1"/>
</dbReference>
<dbReference type="Proteomes" id="UP000077245">
    <property type="component" value="Unassembled WGS sequence"/>
</dbReference>
<protein>
    <submittedName>
        <fullName evidence="1">Uncharacterized protein</fullName>
    </submittedName>
</protein>
<comment type="caution">
    <text evidence="1">The sequence shown here is derived from an EMBL/GenBank/DDBJ whole genome shotgun (WGS) entry which is preliminary data.</text>
</comment>
<dbReference type="EMBL" id="LWMV01000174">
    <property type="protein sequence ID" value="KZX12079.1"/>
    <property type="molecule type" value="Genomic_DNA"/>
</dbReference>